<feature type="compositionally biased region" description="Pro residues" evidence="1">
    <location>
        <begin position="50"/>
        <end position="94"/>
    </location>
</feature>
<evidence type="ECO:0000313" key="4">
    <source>
        <dbReference type="Proteomes" id="UP000449969"/>
    </source>
</evidence>
<organism evidence="3 4">
    <name type="scientific">Bradyrhizobium cajani</name>
    <dbReference type="NCBI Taxonomy" id="1928661"/>
    <lineage>
        <taxon>Bacteria</taxon>
        <taxon>Pseudomonadati</taxon>
        <taxon>Pseudomonadota</taxon>
        <taxon>Alphaproteobacteria</taxon>
        <taxon>Hyphomicrobiales</taxon>
        <taxon>Nitrobacteraceae</taxon>
        <taxon>Bradyrhizobium</taxon>
    </lineage>
</organism>
<dbReference type="SUPFAM" id="SSF103515">
    <property type="entry name" value="Autotransporter"/>
    <property type="match status" value="1"/>
</dbReference>
<feature type="chain" id="PRO_5032584495" description="Autotransporter outer membrane beta-barrel domain-containing protein" evidence="2">
    <location>
        <begin position="39"/>
        <end position="393"/>
    </location>
</feature>
<dbReference type="InterPro" id="IPR036709">
    <property type="entry name" value="Autotransporte_beta_dom_sf"/>
</dbReference>
<dbReference type="Proteomes" id="UP000449969">
    <property type="component" value="Unassembled WGS sequence"/>
</dbReference>
<feature type="region of interest" description="Disordered" evidence="1">
    <location>
        <begin position="42"/>
        <end position="105"/>
    </location>
</feature>
<keyword evidence="2" id="KW-0732">Signal</keyword>
<gene>
    <name evidence="3" type="ORF">GPL20_35395</name>
</gene>
<reference evidence="3 4" key="1">
    <citation type="submission" date="2019-12" db="EMBL/GenBank/DDBJ databases">
        <title>Draft genome sequences Bradyrhizobium cajani AMBPC1010, Bradyrhizobium pachyrhizi AMBPC1040 and Bradyrhizobium yuanmingense ALSPC3051, three plant growth promoting strains isolated from nodules of Cajanus cajan L. in Dominican Republic.</title>
        <authorList>
            <person name="Flores-Felix J.D."/>
            <person name="Araujo J."/>
            <person name="Diaz-Alcantara C."/>
            <person name="Gonzalez-Andres F."/>
            <person name="Velazquez E."/>
        </authorList>
    </citation>
    <scope>NUCLEOTIDE SEQUENCE [LARGE SCALE GENOMIC DNA]</scope>
    <source>
        <strain evidence="3 4">1010</strain>
    </source>
</reference>
<evidence type="ECO:0000313" key="3">
    <source>
        <dbReference type="EMBL" id="MVT78253.1"/>
    </source>
</evidence>
<dbReference type="EMBL" id="WQNE01000050">
    <property type="protein sequence ID" value="MVT78253.1"/>
    <property type="molecule type" value="Genomic_DNA"/>
</dbReference>
<comment type="caution">
    <text evidence="3">The sequence shown here is derived from an EMBL/GenBank/DDBJ whole genome shotgun (WGS) entry which is preliminary data.</text>
</comment>
<proteinExistence type="predicted"/>
<dbReference type="AlphaFoldDB" id="A0A844TGT0"/>
<evidence type="ECO:0008006" key="5">
    <source>
        <dbReference type="Google" id="ProtNLM"/>
    </source>
</evidence>
<protein>
    <recommendedName>
        <fullName evidence="5">Autotransporter outer membrane beta-barrel domain-containing protein</fullName>
    </recommendedName>
</protein>
<feature type="signal peptide" evidence="2">
    <location>
        <begin position="1"/>
        <end position="38"/>
    </location>
</feature>
<name>A0A844TGT0_9BRAD</name>
<accession>A0A844TGT0</accession>
<keyword evidence="4" id="KW-1185">Reference proteome</keyword>
<sequence length="393" mass="41681">MRALMMAKFRLGRFILAGTLAAAATLALVVFDTRPAAAQAACEPECSEPAPSPSPTYSPSPAPTYSPSPVPTYAPTPSPSPSPSPYPYPSPSPTPTGADSSGNSIGGLANQRFNQMITNRVLGTVLLGVNEQINCSDCISAFGSAGSFSAGIHGRKELTNNLSLLAGIAYTHYNEGGYKITSAPIGAFALRYDFTDWGSSRPFFDVGTILTPWEKARYTRSYDTSLGPVSVTSSTNASNYAVYGRAGWMSRLSPRDEVAASIEVWQLWQRVSGYTDSTVAFNPFDATIATGTDRTSLVKIGGQWTHLYGSNIETNINGGWVQSFASHSGIVATVTGQGTVVPTMGNQGWFEYGGRLGFRVQKGWIVDLFANGTLGPQPVGNTIHGGVGLRINY</sequence>
<evidence type="ECO:0000256" key="2">
    <source>
        <dbReference type="SAM" id="SignalP"/>
    </source>
</evidence>
<evidence type="ECO:0000256" key="1">
    <source>
        <dbReference type="SAM" id="MobiDB-lite"/>
    </source>
</evidence>